<evidence type="ECO:0000313" key="1">
    <source>
        <dbReference type="EMBL" id="KAF2868254.1"/>
    </source>
</evidence>
<reference evidence="1 2" key="1">
    <citation type="submission" date="2020-01" db="EMBL/GenBank/DDBJ databases">
        <authorList>
            <consortium name="DOE Joint Genome Institute"/>
            <person name="Haridas S."/>
            <person name="Albert R."/>
            <person name="Binder M."/>
            <person name="Bloem J."/>
            <person name="Labutti K."/>
            <person name="Salamov A."/>
            <person name="Andreopoulos B."/>
            <person name="Baker S.E."/>
            <person name="Barry K."/>
            <person name="Bills G."/>
            <person name="Bluhm B.H."/>
            <person name="Cannon C."/>
            <person name="Castanera R."/>
            <person name="Culley D.E."/>
            <person name="Daum C."/>
            <person name="Ezra D."/>
            <person name="Gonzalez J.B."/>
            <person name="Henrissat B."/>
            <person name="Kuo A."/>
            <person name="Liang C."/>
            <person name="Lipzen A."/>
            <person name="Lutzoni F."/>
            <person name="Magnuson J."/>
            <person name="Mondo S."/>
            <person name="Nolan M."/>
            <person name="Ohm R."/>
            <person name="Pangilinan J."/>
            <person name="Park H.-J.H."/>
            <person name="Ramirez L."/>
            <person name="Alfaro M."/>
            <person name="Sun H."/>
            <person name="Tritt A."/>
            <person name="Yoshinaga Y."/>
            <person name="Zwiers L.-H.L."/>
            <person name="Turgeon B.G."/>
            <person name="Goodwin S.B."/>
            <person name="Spatafora J.W."/>
            <person name="Crous P.W."/>
            <person name="Grigoriev I.V."/>
        </authorList>
    </citation>
    <scope>NUCLEOTIDE SEQUENCE [LARGE SCALE GENOMIC DNA]</scope>
    <source>
        <strain evidence="1 2">CBS 611.86</strain>
    </source>
</reference>
<protein>
    <recommendedName>
        <fullName evidence="3">BCS1 N-terminal domain-containing protein</fullName>
    </recommendedName>
</protein>
<accession>A0A7C8I1E2</accession>
<dbReference type="OrthoDB" id="10251412at2759"/>
<dbReference type="EMBL" id="JAADJZ010000020">
    <property type="protein sequence ID" value="KAF2868254.1"/>
    <property type="molecule type" value="Genomic_DNA"/>
</dbReference>
<gene>
    <name evidence="1" type="ORF">BDV95DRAFT_610216</name>
</gene>
<organism evidence="1 2">
    <name type="scientific">Massariosphaeria phaeospora</name>
    <dbReference type="NCBI Taxonomy" id="100035"/>
    <lineage>
        <taxon>Eukaryota</taxon>
        <taxon>Fungi</taxon>
        <taxon>Dikarya</taxon>
        <taxon>Ascomycota</taxon>
        <taxon>Pezizomycotina</taxon>
        <taxon>Dothideomycetes</taxon>
        <taxon>Pleosporomycetidae</taxon>
        <taxon>Pleosporales</taxon>
        <taxon>Pleosporales incertae sedis</taxon>
        <taxon>Massariosphaeria</taxon>
    </lineage>
</organism>
<keyword evidence="2" id="KW-1185">Reference proteome</keyword>
<name>A0A7C8I1E2_9PLEO</name>
<proteinExistence type="predicted"/>
<sequence length="125" mass="14532">MDTALFQAVRSWVKESLRVDIAAVIWAITVLIPLRKYSATTLRWVRDHGMNAFQIQENDALASDLVIWISNQPTSHLFSWLPTFEHLEWRDFGYHRRTKNPETKETHEIVAADGYTLSTKTSRLC</sequence>
<dbReference type="AlphaFoldDB" id="A0A7C8I1E2"/>
<dbReference type="Proteomes" id="UP000481861">
    <property type="component" value="Unassembled WGS sequence"/>
</dbReference>
<evidence type="ECO:0000313" key="2">
    <source>
        <dbReference type="Proteomes" id="UP000481861"/>
    </source>
</evidence>
<comment type="caution">
    <text evidence="1">The sequence shown here is derived from an EMBL/GenBank/DDBJ whole genome shotgun (WGS) entry which is preliminary data.</text>
</comment>
<evidence type="ECO:0008006" key="3">
    <source>
        <dbReference type="Google" id="ProtNLM"/>
    </source>
</evidence>